<dbReference type="Gene3D" id="3.40.570.10">
    <property type="entry name" value="Extracellular Endonuclease, subunit A"/>
    <property type="match status" value="1"/>
</dbReference>
<keyword evidence="2" id="KW-0479">Metal-binding</keyword>
<reference evidence="6" key="1">
    <citation type="submission" date="2016-12" db="EMBL/GenBank/DDBJ databases">
        <authorList>
            <person name="Varghese N."/>
            <person name="Submissions S."/>
        </authorList>
    </citation>
    <scope>NUCLEOTIDE SEQUENCE [LARGE SCALE GENOMIC DNA]</scope>
    <source>
        <strain evidence="6">DSM 18830</strain>
    </source>
</reference>
<dbReference type="InterPro" id="IPR044925">
    <property type="entry name" value="His-Me_finger_sf"/>
</dbReference>
<dbReference type="PROSITE" id="PS51257">
    <property type="entry name" value="PROKAR_LIPOPROTEIN"/>
    <property type="match status" value="1"/>
</dbReference>
<dbReference type="PANTHER" id="PTHR13966">
    <property type="entry name" value="ENDONUCLEASE RELATED"/>
    <property type="match status" value="1"/>
</dbReference>
<evidence type="ECO:0000256" key="2">
    <source>
        <dbReference type="PIRSR" id="PIRSR640255-2"/>
    </source>
</evidence>
<dbReference type="OrthoDB" id="9811262at2"/>
<dbReference type="GO" id="GO:0003676">
    <property type="term" value="F:nucleic acid binding"/>
    <property type="evidence" value="ECO:0007669"/>
    <property type="project" value="InterPro"/>
</dbReference>
<dbReference type="PANTHER" id="PTHR13966:SF5">
    <property type="entry name" value="ENDONUCLEASE G, MITOCHONDRIAL"/>
    <property type="match status" value="1"/>
</dbReference>
<dbReference type="InterPro" id="IPR044929">
    <property type="entry name" value="DNA/RNA_non-sp_Endonuclease_sf"/>
</dbReference>
<dbReference type="InterPro" id="IPR020821">
    <property type="entry name" value="ENPP1-3/EXOG-like_nuc-like"/>
</dbReference>
<dbReference type="GO" id="GO:0046872">
    <property type="term" value="F:metal ion binding"/>
    <property type="evidence" value="ECO:0007669"/>
    <property type="project" value="UniProtKB-KW"/>
</dbReference>
<feature type="domain" description="DNA/RNA non-specific endonuclease/pyrophosphatase/phosphodiesterase" evidence="4">
    <location>
        <begin position="57"/>
        <end position="248"/>
    </location>
</feature>
<dbReference type="STRING" id="416016.SAMN05443547_1108"/>
<dbReference type="CDD" id="cd00091">
    <property type="entry name" value="NUC"/>
    <property type="match status" value="1"/>
</dbReference>
<dbReference type="SMART" id="SM00477">
    <property type="entry name" value="NUC"/>
    <property type="match status" value="1"/>
</dbReference>
<evidence type="ECO:0000259" key="3">
    <source>
        <dbReference type="SMART" id="SM00477"/>
    </source>
</evidence>
<name>A0A1M7ZV66_9FLAO</name>
<keyword evidence="6" id="KW-1185">Reference proteome</keyword>
<dbReference type="InterPro" id="IPR040255">
    <property type="entry name" value="Non-specific_endonuclease"/>
</dbReference>
<dbReference type="AlphaFoldDB" id="A0A1M7ZV66"/>
<evidence type="ECO:0000259" key="4">
    <source>
        <dbReference type="SMART" id="SM00892"/>
    </source>
</evidence>
<dbReference type="EMBL" id="FRYK01000001">
    <property type="protein sequence ID" value="SHO72768.1"/>
    <property type="molecule type" value="Genomic_DNA"/>
</dbReference>
<dbReference type="GO" id="GO:0004519">
    <property type="term" value="F:endonuclease activity"/>
    <property type="evidence" value="ECO:0007669"/>
    <property type="project" value="UniProtKB-KW"/>
</dbReference>
<keyword evidence="5" id="KW-0255">Endonuclease</keyword>
<gene>
    <name evidence="5" type="ORF">SAMN05443547_1108</name>
</gene>
<feature type="binding site" evidence="2">
    <location>
        <position position="150"/>
    </location>
    <ligand>
        <name>Mg(2+)</name>
        <dbReference type="ChEBI" id="CHEBI:18420"/>
        <note>catalytic</note>
    </ligand>
</feature>
<dbReference type="InterPro" id="IPR001604">
    <property type="entry name" value="Endo_G_ENPP1-like_dom"/>
</dbReference>
<sequence length="264" mass="30844">MVKMLISIFLLVFVSSCIDLPKDEEKVLDSSISNEEVDIVSNQFYYFPTSTTQAVYERKSFVFSYSEEHEQSEWVAYFLTPSDFKKGTYDRPFFIEDPLVKTVSADWRNYKKSGYDKGHLCPAGDRKSSYDSFKETFYTSNITPQKRAFNSGIWNRLEEKTRYWAEKYNGIYVVTGGVLSDNLKTIGKEKVSVPNYFYKVLMTKDKSKMIAFLIPHEDSKLPLYEYVVTVNEVEKITGIDFFPRLEDTIENALESKNDYKIWSF</sequence>
<dbReference type="GO" id="GO:0016787">
    <property type="term" value="F:hydrolase activity"/>
    <property type="evidence" value="ECO:0007669"/>
    <property type="project" value="InterPro"/>
</dbReference>
<proteinExistence type="predicted"/>
<dbReference type="RefSeq" id="WP_073582155.1">
    <property type="nucleotide sequence ID" value="NZ_CBCSEA010000002.1"/>
</dbReference>
<feature type="domain" description="ENPP1-3/EXOG-like endonuclease/phosphodiesterase" evidence="3">
    <location>
        <begin position="58"/>
        <end position="248"/>
    </location>
</feature>
<evidence type="ECO:0000313" key="6">
    <source>
        <dbReference type="Proteomes" id="UP000184611"/>
    </source>
</evidence>
<protein>
    <submittedName>
        <fullName evidence="5">Endonuclease G</fullName>
    </submittedName>
</protein>
<evidence type="ECO:0000256" key="1">
    <source>
        <dbReference type="PIRSR" id="PIRSR640255-1"/>
    </source>
</evidence>
<keyword evidence="5" id="KW-0378">Hydrolase</keyword>
<accession>A0A1M7ZV66</accession>
<dbReference type="Proteomes" id="UP000184611">
    <property type="component" value="Unassembled WGS sequence"/>
</dbReference>
<dbReference type="SUPFAM" id="SSF54060">
    <property type="entry name" value="His-Me finger endonucleases"/>
    <property type="match status" value="1"/>
</dbReference>
<evidence type="ECO:0000313" key="5">
    <source>
        <dbReference type="EMBL" id="SHO72768.1"/>
    </source>
</evidence>
<dbReference type="Pfam" id="PF01223">
    <property type="entry name" value="Endonuclease_NS"/>
    <property type="match status" value="1"/>
</dbReference>
<dbReference type="SMART" id="SM00892">
    <property type="entry name" value="Endonuclease_NS"/>
    <property type="match status" value="1"/>
</dbReference>
<organism evidence="5 6">
    <name type="scientific">Flavobacterium cucumis</name>
    <dbReference type="NCBI Taxonomy" id="416016"/>
    <lineage>
        <taxon>Bacteria</taxon>
        <taxon>Pseudomonadati</taxon>
        <taxon>Bacteroidota</taxon>
        <taxon>Flavobacteriia</taxon>
        <taxon>Flavobacteriales</taxon>
        <taxon>Flavobacteriaceae</taxon>
        <taxon>Flavobacterium</taxon>
    </lineage>
</organism>
<feature type="active site" description="Proton acceptor" evidence="1">
    <location>
        <position position="119"/>
    </location>
</feature>
<keyword evidence="5" id="KW-0540">Nuclease</keyword>